<dbReference type="InterPro" id="IPR009057">
    <property type="entry name" value="Homeodomain-like_sf"/>
</dbReference>
<evidence type="ECO:0000256" key="1">
    <source>
        <dbReference type="ARBA" id="ARBA00022741"/>
    </source>
</evidence>
<dbReference type="CDD" id="cd00130">
    <property type="entry name" value="PAS"/>
    <property type="match status" value="1"/>
</dbReference>
<dbReference type="PROSITE" id="PS50113">
    <property type="entry name" value="PAC"/>
    <property type="match status" value="1"/>
</dbReference>
<gene>
    <name evidence="11" type="ORF">KKP3000_000067</name>
</gene>
<dbReference type="Gene3D" id="1.10.8.60">
    <property type="match status" value="1"/>
</dbReference>
<evidence type="ECO:0000259" key="10">
    <source>
        <dbReference type="PROSITE" id="PS50113"/>
    </source>
</evidence>
<dbReference type="InterPro" id="IPR027417">
    <property type="entry name" value="P-loop_NTPase"/>
</dbReference>
<dbReference type="InterPro" id="IPR025943">
    <property type="entry name" value="Sigma_54_int_dom_ATP-bd_2"/>
</dbReference>
<evidence type="ECO:0000256" key="5">
    <source>
        <dbReference type="ARBA" id="ARBA00023125"/>
    </source>
</evidence>
<dbReference type="InterPro" id="IPR000700">
    <property type="entry name" value="PAS-assoc_C"/>
</dbReference>
<dbReference type="Gene3D" id="3.30.450.20">
    <property type="entry name" value="PAS domain"/>
    <property type="match status" value="1"/>
</dbReference>
<keyword evidence="2" id="KW-0058">Aromatic hydrocarbons catabolism</keyword>
<comment type="caution">
    <text evidence="11">The sequence shown here is derived from an EMBL/GenBank/DDBJ whole genome shotgun (WGS) entry which is preliminary data.</text>
</comment>
<dbReference type="Pfam" id="PF00158">
    <property type="entry name" value="Sigma54_activat"/>
    <property type="match status" value="1"/>
</dbReference>
<protein>
    <recommendedName>
        <fullName evidence="7">HTH-type transcriptional regulatory protein TyrR</fullName>
    </recommendedName>
</protein>
<accession>A0ABV5AGR3</accession>
<keyword evidence="4" id="KW-0805">Transcription regulation</keyword>
<dbReference type="InterPro" id="IPR025944">
    <property type="entry name" value="Sigma_54_int_dom_CS"/>
</dbReference>
<sequence length="453" mass="50972">MDVHLHNELAEIIEWFPDGVYVVDGECRTLLVNSAYEELSGSKRADLIGRTMFDLTEDGFFNQSVSVLVLETKRPTSLMQTLKNGKEVIVTGNPVLDENGRVQLIVTSVRDITHLNRVTAELEKAIGLSELNKHQYHVALKRGPEVIAKSKQMQEIVDHVKQVAPFPTSVLISGPSGVGKEVIANCIHDFSQRSQKPFIKVNCAAIPDALLESELFGYEPGAFTGARRDGKAGLFELADGGTILLDEIGEMPLSIQVKLLRVLQDFQVLRVGGTRPRSVDVRVISATNQDLRKLVRNGRFREDLYYRLQVVEVSVPPLCERPEDTTALIQHYFDYYCTKYRVAKRLRQDTVSTLGQYPWPGNVRELKNLMENLVVSVPSLTIEPHHLPIHVQSRLDTKGARSLKQRLERFEHQIVMEALSQHGSFRKAAEALGVDHSTLVKKVKRWDESPPIT</sequence>
<dbReference type="PROSITE" id="PS00676">
    <property type="entry name" value="SIGMA54_INTERACT_2"/>
    <property type="match status" value="1"/>
</dbReference>
<dbReference type="Proteomes" id="UP001579974">
    <property type="component" value="Unassembled WGS sequence"/>
</dbReference>
<evidence type="ECO:0000313" key="12">
    <source>
        <dbReference type="Proteomes" id="UP001579974"/>
    </source>
</evidence>
<evidence type="ECO:0000313" key="11">
    <source>
        <dbReference type="EMBL" id="MFB5191296.1"/>
    </source>
</evidence>
<evidence type="ECO:0000256" key="4">
    <source>
        <dbReference type="ARBA" id="ARBA00023015"/>
    </source>
</evidence>
<feature type="domain" description="PAC" evidence="10">
    <location>
        <begin position="72"/>
        <end position="124"/>
    </location>
</feature>
<dbReference type="Gene3D" id="3.40.50.300">
    <property type="entry name" value="P-loop containing nucleotide triphosphate hydrolases"/>
    <property type="match status" value="1"/>
</dbReference>
<evidence type="ECO:0000256" key="6">
    <source>
        <dbReference type="ARBA" id="ARBA00023163"/>
    </source>
</evidence>
<keyword evidence="5" id="KW-0238">DNA-binding</keyword>
<proteinExistence type="predicted"/>
<dbReference type="InterPro" id="IPR030828">
    <property type="entry name" value="HTH_TyrR"/>
</dbReference>
<dbReference type="InterPro" id="IPR002078">
    <property type="entry name" value="Sigma_54_int"/>
</dbReference>
<dbReference type="SUPFAM" id="SSF52540">
    <property type="entry name" value="P-loop containing nucleoside triphosphate hydrolases"/>
    <property type="match status" value="1"/>
</dbReference>
<feature type="domain" description="Sigma-54 factor interaction" evidence="8">
    <location>
        <begin position="146"/>
        <end position="375"/>
    </location>
</feature>
<dbReference type="InterPro" id="IPR000014">
    <property type="entry name" value="PAS"/>
</dbReference>
<dbReference type="NCBIfam" id="TIGR00229">
    <property type="entry name" value="sensory_box"/>
    <property type="match status" value="1"/>
</dbReference>
<evidence type="ECO:0000256" key="3">
    <source>
        <dbReference type="ARBA" id="ARBA00022840"/>
    </source>
</evidence>
<dbReference type="PROSITE" id="PS50112">
    <property type="entry name" value="PAS"/>
    <property type="match status" value="1"/>
</dbReference>
<dbReference type="InterPro" id="IPR058031">
    <property type="entry name" value="AAA_lid_NorR"/>
</dbReference>
<dbReference type="PANTHER" id="PTHR32071:SF57">
    <property type="entry name" value="C4-DICARBOXYLATE TRANSPORT TRANSCRIPTIONAL REGULATORY PROTEIN DCTD"/>
    <property type="match status" value="1"/>
</dbReference>
<keyword evidence="12" id="KW-1185">Reference proteome</keyword>
<name>A0ABV5AGR3_9BACL</name>
<dbReference type="PANTHER" id="PTHR32071">
    <property type="entry name" value="TRANSCRIPTIONAL REGULATORY PROTEIN"/>
    <property type="match status" value="1"/>
</dbReference>
<evidence type="ECO:0000259" key="8">
    <source>
        <dbReference type="PROSITE" id="PS50045"/>
    </source>
</evidence>
<dbReference type="EMBL" id="JBDXSU010000010">
    <property type="protein sequence ID" value="MFB5191296.1"/>
    <property type="molecule type" value="Genomic_DNA"/>
</dbReference>
<dbReference type="SMART" id="SM00382">
    <property type="entry name" value="AAA"/>
    <property type="match status" value="1"/>
</dbReference>
<keyword evidence="1" id="KW-0547">Nucleotide-binding</keyword>
<dbReference type="Pfam" id="PF13426">
    <property type="entry name" value="PAS_9"/>
    <property type="match status" value="1"/>
</dbReference>
<dbReference type="CDD" id="cd00009">
    <property type="entry name" value="AAA"/>
    <property type="match status" value="1"/>
</dbReference>
<dbReference type="InterPro" id="IPR003593">
    <property type="entry name" value="AAA+_ATPase"/>
</dbReference>
<dbReference type="PROSITE" id="PS50045">
    <property type="entry name" value="SIGMA54_INTERACT_4"/>
    <property type="match status" value="1"/>
</dbReference>
<dbReference type="SUPFAM" id="SSF46689">
    <property type="entry name" value="Homeodomain-like"/>
    <property type="match status" value="1"/>
</dbReference>
<organism evidence="11 12">
    <name type="scientific">Alicyclobacillus fastidiosus</name>
    <dbReference type="NCBI Taxonomy" id="392011"/>
    <lineage>
        <taxon>Bacteria</taxon>
        <taxon>Bacillati</taxon>
        <taxon>Bacillota</taxon>
        <taxon>Bacilli</taxon>
        <taxon>Bacillales</taxon>
        <taxon>Alicyclobacillaceae</taxon>
        <taxon>Alicyclobacillus</taxon>
    </lineage>
</organism>
<dbReference type="RefSeq" id="WP_275473910.1">
    <property type="nucleotide sequence ID" value="NZ_CP162940.1"/>
</dbReference>
<reference evidence="11 12" key="1">
    <citation type="journal article" date="2024" name="Int. J. Mol. Sci.">
        <title>Exploration of Alicyclobacillus spp. Genome in Search of Antibiotic Resistance.</title>
        <authorList>
            <person name="Bucka-Kolendo J."/>
            <person name="Kiousi D.E."/>
            <person name="Dekowska A."/>
            <person name="Mikolajczuk-Szczyrba A."/>
            <person name="Karadedos D.M."/>
            <person name="Michael P."/>
            <person name="Galanis A."/>
            <person name="Sokolowska B."/>
        </authorList>
    </citation>
    <scope>NUCLEOTIDE SEQUENCE [LARGE SCALE GENOMIC DNA]</scope>
    <source>
        <strain evidence="11 12">KKP 3000</strain>
    </source>
</reference>
<dbReference type="PROSITE" id="PS00688">
    <property type="entry name" value="SIGMA54_INTERACT_3"/>
    <property type="match status" value="1"/>
</dbReference>
<keyword evidence="3" id="KW-0067">ATP-binding</keyword>
<keyword evidence="6" id="KW-0804">Transcription</keyword>
<dbReference type="InterPro" id="IPR035965">
    <property type="entry name" value="PAS-like_dom_sf"/>
</dbReference>
<dbReference type="SMART" id="SM00091">
    <property type="entry name" value="PAS"/>
    <property type="match status" value="1"/>
</dbReference>
<dbReference type="Gene3D" id="1.10.10.60">
    <property type="entry name" value="Homeodomain-like"/>
    <property type="match status" value="1"/>
</dbReference>
<dbReference type="Pfam" id="PF25601">
    <property type="entry name" value="AAA_lid_14"/>
    <property type="match status" value="1"/>
</dbReference>
<feature type="domain" description="PAS" evidence="9">
    <location>
        <begin position="5"/>
        <end position="53"/>
    </location>
</feature>
<evidence type="ECO:0000256" key="2">
    <source>
        <dbReference type="ARBA" id="ARBA00022797"/>
    </source>
</evidence>
<dbReference type="SUPFAM" id="SSF55785">
    <property type="entry name" value="PYP-like sensor domain (PAS domain)"/>
    <property type="match status" value="1"/>
</dbReference>
<dbReference type="Pfam" id="PF18024">
    <property type="entry name" value="HTH_50"/>
    <property type="match status" value="1"/>
</dbReference>
<evidence type="ECO:0000259" key="9">
    <source>
        <dbReference type="PROSITE" id="PS50112"/>
    </source>
</evidence>
<evidence type="ECO:0000256" key="7">
    <source>
        <dbReference type="ARBA" id="ARBA00029500"/>
    </source>
</evidence>